<dbReference type="Pfam" id="PF25954">
    <property type="entry name" value="Beta-barrel_RND_2"/>
    <property type="match status" value="1"/>
</dbReference>
<dbReference type="EMBL" id="BANB01000039">
    <property type="protein sequence ID" value="GAN75986.1"/>
    <property type="molecule type" value="Genomic_DNA"/>
</dbReference>
<evidence type="ECO:0000259" key="5">
    <source>
        <dbReference type="Pfam" id="PF25954"/>
    </source>
</evidence>
<dbReference type="Pfam" id="PF25917">
    <property type="entry name" value="BSH_RND"/>
    <property type="match status" value="1"/>
</dbReference>
<dbReference type="Gene3D" id="1.10.287.470">
    <property type="entry name" value="Helix hairpin bin"/>
    <property type="match status" value="1"/>
</dbReference>
<evidence type="ECO:0000259" key="6">
    <source>
        <dbReference type="Pfam" id="PF25989"/>
    </source>
</evidence>
<dbReference type="InterPro" id="IPR058624">
    <property type="entry name" value="MdtA-like_HH"/>
</dbReference>
<dbReference type="AlphaFoldDB" id="A0A0D6P3R7"/>
<dbReference type="InterPro" id="IPR058625">
    <property type="entry name" value="MdtA-like_BSH"/>
</dbReference>
<evidence type="ECO:0000256" key="2">
    <source>
        <dbReference type="SAM" id="MobiDB-lite"/>
    </source>
</evidence>
<feature type="domain" description="CusB-like beta-barrel" evidence="5">
    <location>
        <begin position="214"/>
        <end position="284"/>
    </location>
</feature>
<comment type="similarity">
    <text evidence="1">Belongs to the membrane fusion protein (MFP) (TC 8.A.1) family.</text>
</comment>
<reference evidence="7 8" key="1">
    <citation type="submission" date="2012-11" db="EMBL/GenBank/DDBJ databases">
        <title>Whole genome sequence of Acidisphaera rubrifaciens HS-AP3.</title>
        <authorList>
            <person name="Azuma Y."/>
            <person name="Higashiura N."/>
            <person name="Hirakawa H."/>
            <person name="Matsushita K."/>
        </authorList>
    </citation>
    <scope>NUCLEOTIDE SEQUENCE [LARGE SCALE GENOMIC DNA]</scope>
    <source>
        <strain evidence="7 8">HS-AP3</strain>
    </source>
</reference>
<dbReference type="Gene3D" id="2.40.50.100">
    <property type="match status" value="1"/>
</dbReference>
<dbReference type="PANTHER" id="PTHR30469">
    <property type="entry name" value="MULTIDRUG RESISTANCE PROTEIN MDTA"/>
    <property type="match status" value="1"/>
</dbReference>
<dbReference type="FunFam" id="2.40.30.170:FF:000010">
    <property type="entry name" value="Efflux RND transporter periplasmic adaptor subunit"/>
    <property type="match status" value="1"/>
</dbReference>
<sequence>MAAIIVITLVVGGILIRTHNESALAKATDEDATPSVDVITPRHTAPQSVLRLPGDVQAWYEAPIYAQVSGYLRMWYKDIGAVVKAGDLLAVIDTPELDQQLRQAQAALGEAVANEKLAEVTAARWQHLLVTNAVSRQSTDVATSDEAVKRAAVAAAQADVDRLHALEAFKRLIAPFDGVVTVRRTDVGALIRANGVSDPELFAVADIHAMRVYVRVPQSYTAQIHVGMQARLRLPDYPDRVFAARVITAAHQIALTSRTMLVELEAPNPDGALSPGSYATVEFELRSDPHTLILPTSALIFQQHGMQVATVVNGRVALRQIRIGRDTGTEVEITSGIGPKDEVIDSPPDSLASGEQVRVAGHHPAPPNGGAADMPQPGQ</sequence>
<dbReference type="InterPro" id="IPR006143">
    <property type="entry name" value="RND_pump_MFP"/>
</dbReference>
<comment type="caution">
    <text evidence="7">The sequence shown here is derived from an EMBL/GenBank/DDBJ whole genome shotgun (WGS) entry which is preliminary data.</text>
</comment>
<dbReference type="SUPFAM" id="SSF111369">
    <property type="entry name" value="HlyD-like secretion proteins"/>
    <property type="match status" value="1"/>
</dbReference>
<keyword evidence="8" id="KW-1185">Reference proteome</keyword>
<dbReference type="RefSeq" id="WP_199445501.1">
    <property type="nucleotide sequence ID" value="NZ_BANB01000039.1"/>
</dbReference>
<dbReference type="Proteomes" id="UP000032680">
    <property type="component" value="Unassembled WGS sequence"/>
</dbReference>
<gene>
    <name evidence="7" type="ORF">Asru_0039_02</name>
</gene>
<dbReference type="InterPro" id="IPR058792">
    <property type="entry name" value="Beta-barrel_RND_2"/>
</dbReference>
<evidence type="ECO:0000313" key="8">
    <source>
        <dbReference type="Proteomes" id="UP000032680"/>
    </source>
</evidence>
<evidence type="ECO:0000256" key="1">
    <source>
        <dbReference type="ARBA" id="ARBA00009477"/>
    </source>
</evidence>
<dbReference type="NCBIfam" id="TIGR01730">
    <property type="entry name" value="RND_mfp"/>
    <property type="match status" value="1"/>
</dbReference>
<evidence type="ECO:0000259" key="3">
    <source>
        <dbReference type="Pfam" id="PF25876"/>
    </source>
</evidence>
<evidence type="ECO:0000313" key="7">
    <source>
        <dbReference type="EMBL" id="GAN75986.1"/>
    </source>
</evidence>
<dbReference type="Gene3D" id="2.40.420.20">
    <property type="match status" value="1"/>
</dbReference>
<evidence type="ECO:0000259" key="4">
    <source>
        <dbReference type="Pfam" id="PF25917"/>
    </source>
</evidence>
<dbReference type="InterPro" id="IPR058637">
    <property type="entry name" value="YknX-like_C"/>
</dbReference>
<feature type="domain" description="Multidrug resistance protein MdtA-like alpha-helical hairpin" evidence="3">
    <location>
        <begin position="100"/>
        <end position="161"/>
    </location>
</feature>
<feature type="domain" description="Multidrug resistance protein MdtA-like barrel-sandwich hybrid" evidence="4">
    <location>
        <begin position="63"/>
        <end position="194"/>
    </location>
</feature>
<feature type="region of interest" description="Disordered" evidence="2">
    <location>
        <begin position="336"/>
        <end position="379"/>
    </location>
</feature>
<dbReference type="PANTHER" id="PTHR30469:SF37">
    <property type="entry name" value="RAGD PROTEIN"/>
    <property type="match status" value="1"/>
</dbReference>
<name>A0A0D6P3R7_9PROT</name>
<proteinExistence type="inferred from homology"/>
<dbReference type="GO" id="GO:1990281">
    <property type="term" value="C:efflux pump complex"/>
    <property type="evidence" value="ECO:0007669"/>
    <property type="project" value="TreeGrafter"/>
</dbReference>
<feature type="domain" description="YknX-like C-terminal permuted SH3-like" evidence="6">
    <location>
        <begin position="293"/>
        <end position="359"/>
    </location>
</feature>
<organism evidence="7 8">
    <name type="scientific">Acidisphaera rubrifaciens HS-AP3</name>
    <dbReference type="NCBI Taxonomy" id="1231350"/>
    <lineage>
        <taxon>Bacteria</taxon>
        <taxon>Pseudomonadati</taxon>
        <taxon>Pseudomonadota</taxon>
        <taxon>Alphaproteobacteria</taxon>
        <taxon>Acetobacterales</taxon>
        <taxon>Acetobacteraceae</taxon>
        <taxon>Acidisphaera</taxon>
    </lineage>
</organism>
<dbReference type="Pfam" id="PF25876">
    <property type="entry name" value="HH_MFP_RND"/>
    <property type="match status" value="1"/>
</dbReference>
<dbReference type="Gene3D" id="2.40.30.170">
    <property type="match status" value="1"/>
</dbReference>
<dbReference type="Pfam" id="PF25989">
    <property type="entry name" value="YknX_C"/>
    <property type="match status" value="1"/>
</dbReference>
<accession>A0A0D6P3R7</accession>
<dbReference type="GO" id="GO:0015562">
    <property type="term" value="F:efflux transmembrane transporter activity"/>
    <property type="evidence" value="ECO:0007669"/>
    <property type="project" value="TreeGrafter"/>
</dbReference>
<protein>
    <submittedName>
        <fullName evidence="7">Multidrug resistance efflux pump</fullName>
    </submittedName>
</protein>